<evidence type="ECO:0000313" key="2">
    <source>
        <dbReference type="Proteomes" id="UP000297229"/>
    </source>
</evidence>
<dbReference type="AlphaFoldDB" id="A0A4Z1JZ59"/>
<dbReference type="Proteomes" id="UP000297229">
    <property type="component" value="Unassembled WGS sequence"/>
</dbReference>
<reference evidence="1 2" key="1">
    <citation type="submission" date="2017-12" db="EMBL/GenBank/DDBJ databases">
        <title>Comparative genomics of Botrytis spp.</title>
        <authorList>
            <person name="Valero-Jimenez C.A."/>
            <person name="Tapia P."/>
            <person name="Veloso J."/>
            <person name="Silva-Moreno E."/>
            <person name="Staats M."/>
            <person name="Valdes J.H."/>
            <person name="Van Kan J.A.L."/>
        </authorList>
    </citation>
    <scope>NUCLEOTIDE SEQUENCE [LARGE SCALE GENOMIC DNA]</scope>
    <source>
        <strain evidence="1 2">Be9601</strain>
    </source>
</reference>
<accession>A0A4Z1JZ59</accession>
<organism evidence="1 2">
    <name type="scientific">Botrytis elliptica</name>
    <dbReference type="NCBI Taxonomy" id="278938"/>
    <lineage>
        <taxon>Eukaryota</taxon>
        <taxon>Fungi</taxon>
        <taxon>Dikarya</taxon>
        <taxon>Ascomycota</taxon>
        <taxon>Pezizomycotina</taxon>
        <taxon>Leotiomycetes</taxon>
        <taxon>Helotiales</taxon>
        <taxon>Sclerotiniaceae</taxon>
        <taxon>Botrytis</taxon>
    </lineage>
</organism>
<name>A0A4Z1JZ59_9HELO</name>
<gene>
    <name evidence="1" type="ORF">BELL_0059g00040</name>
</gene>
<comment type="caution">
    <text evidence="1">The sequence shown here is derived from an EMBL/GenBank/DDBJ whole genome shotgun (WGS) entry which is preliminary data.</text>
</comment>
<dbReference type="EMBL" id="PQXM01000059">
    <property type="protein sequence ID" value="TGO78656.1"/>
    <property type="molecule type" value="Genomic_DNA"/>
</dbReference>
<proteinExistence type="predicted"/>
<sequence>MCTTTELSDEDNWNEAIEIVEEVLRKTDDFKQLVGGRAQLNFVASVVIATK</sequence>
<evidence type="ECO:0000313" key="1">
    <source>
        <dbReference type="EMBL" id="TGO78656.1"/>
    </source>
</evidence>
<keyword evidence="2" id="KW-1185">Reference proteome</keyword>
<protein>
    <submittedName>
        <fullName evidence="1">Uncharacterized protein</fullName>
    </submittedName>
</protein>